<gene>
    <name evidence="3 4" type="primary">LOC113206763</name>
</gene>
<evidence type="ECO:0000313" key="4">
    <source>
        <dbReference type="RefSeq" id="XP_026278777.1"/>
    </source>
</evidence>
<protein>
    <submittedName>
        <fullName evidence="3 4">Uncharacterized protein LOC113206763</fullName>
    </submittedName>
</protein>
<dbReference type="GeneID" id="113206763"/>
<sequence>MGVISDLPTTDPRIGHPHKLTSPFSWVCSNVIGYLAPALLPPLHIGLFYYFWHQYSRHVDKRYCTCSCWDTVFKGTYESGIASYKHLYFNATGNTLKIWCLTVGAVILLYECVRQLTFLGLRCRLRFSMTLLFLSSLFSHYYSWWVFVNYWNDEFYSQWNHQLFFTITEVVSTAFVMRLADSRVKVTPSTILCIVGIALVHVLTSGTDQFVLNVVRGEGYMHQVMRDVSLMIPDLLHISLPVIELARAQKIRLDKDMRKNMCILVCIVVCGFVVSSLL</sequence>
<keyword evidence="1" id="KW-0472">Membrane</keyword>
<organism evidence="2 4">
    <name type="scientific">Frankliniella occidentalis</name>
    <name type="common">Western flower thrips</name>
    <name type="synonym">Euthrips occidentalis</name>
    <dbReference type="NCBI Taxonomy" id="133901"/>
    <lineage>
        <taxon>Eukaryota</taxon>
        <taxon>Metazoa</taxon>
        <taxon>Ecdysozoa</taxon>
        <taxon>Arthropoda</taxon>
        <taxon>Hexapoda</taxon>
        <taxon>Insecta</taxon>
        <taxon>Pterygota</taxon>
        <taxon>Neoptera</taxon>
        <taxon>Paraneoptera</taxon>
        <taxon>Thysanoptera</taxon>
        <taxon>Terebrantia</taxon>
        <taxon>Thripoidea</taxon>
        <taxon>Thripidae</taxon>
        <taxon>Frankliniella</taxon>
    </lineage>
</organism>
<dbReference type="RefSeq" id="XP_026278777.1">
    <property type="nucleotide sequence ID" value="XM_026422992.2"/>
</dbReference>
<dbReference type="AlphaFoldDB" id="A0A6J1SCK0"/>
<feature type="transmembrane region" description="Helical" evidence="1">
    <location>
        <begin position="125"/>
        <end position="147"/>
    </location>
</feature>
<evidence type="ECO:0000256" key="1">
    <source>
        <dbReference type="SAM" id="Phobius"/>
    </source>
</evidence>
<keyword evidence="1" id="KW-0812">Transmembrane</keyword>
<dbReference type="OrthoDB" id="10015560at2759"/>
<feature type="transmembrane region" description="Helical" evidence="1">
    <location>
        <begin position="31"/>
        <end position="52"/>
    </location>
</feature>
<dbReference type="RefSeq" id="XP_026278776.1">
    <property type="nucleotide sequence ID" value="XM_026422991.2"/>
</dbReference>
<accession>A0A6J1SCK0</accession>
<keyword evidence="2" id="KW-1185">Reference proteome</keyword>
<dbReference type="PANTHER" id="PTHR39074:SF1">
    <property type="entry name" value="AGAP007547-PA"/>
    <property type="match status" value="1"/>
</dbReference>
<dbReference type="PANTHER" id="PTHR39074">
    <property type="entry name" value="AGAP007547-PA"/>
    <property type="match status" value="1"/>
</dbReference>
<feature type="transmembrane region" description="Helical" evidence="1">
    <location>
        <begin position="96"/>
        <end position="113"/>
    </location>
</feature>
<proteinExistence type="predicted"/>
<name>A0A6J1SCK0_FRAOC</name>
<reference evidence="3 4" key="1">
    <citation type="submission" date="2025-04" db="UniProtKB">
        <authorList>
            <consortium name="RefSeq"/>
        </authorList>
    </citation>
    <scope>IDENTIFICATION</scope>
    <source>
        <tissue evidence="3 4">Whole organism</tissue>
    </source>
</reference>
<keyword evidence="1" id="KW-1133">Transmembrane helix</keyword>
<evidence type="ECO:0000313" key="3">
    <source>
        <dbReference type="RefSeq" id="XP_026278776.1"/>
    </source>
</evidence>
<evidence type="ECO:0000313" key="2">
    <source>
        <dbReference type="Proteomes" id="UP000504606"/>
    </source>
</evidence>
<dbReference type="Proteomes" id="UP000504606">
    <property type="component" value="Unplaced"/>
</dbReference>
<feature type="transmembrane region" description="Helical" evidence="1">
    <location>
        <begin position="260"/>
        <end position="277"/>
    </location>
</feature>
<dbReference type="KEGG" id="foc:113206763"/>